<evidence type="ECO:0000256" key="6">
    <source>
        <dbReference type="ARBA" id="ARBA00022500"/>
    </source>
</evidence>
<evidence type="ECO:0000313" key="13">
    <source>
        <dbReference type="EMBL" id="NKI16780.1"/>
    </source>
</evidence>
<reference evidence="13 14" key="1">
    <citation type="submission" date="2020-04" db="EMBL/GenBank/DDBJ databases">
        <authorList>
            <person name="Yoon J."/>
        </authorList>
    </citation>
    <scope>NUCLEOTIDE SEQUENCE [LARGE SCALE GENOMIC DNA]</scope>
    <source>
        <strain evidence="13 14">KMU-166</strain>
    </source>
</reference>
<dbReference type="Gene3D" id="3.40.1550.10">
    <property type="entry name" value="CheC-like"/>
    <property type="match status" value="1"/>
</dbReference>
<dbReference type="CDD" id="cd17908">
    <property type="entry name" value="FliM"/>
    <property type="match status" value="1"/>
</dbReference>
<keyword evidence="9" id="KW-0472">Membrane</keyword>
<evidence type="ECO:0000256" key="3">
    <source>
        <dbReference type="ARBA" id="ARBA00011049"/>
    </source>
</evidence>
<dbReference type="Gene3D" id="2.30.330.10">
    <property type="entry name" value="SpoA-like"/>
    <property type="match status" value="1"/>
</dbReference>
<dbReference type="InterPro" id="IPR001543">
    <property type="entry name" value="FliN-like_C"/>
</dbReference>
<keyword evidence="14" id="KW-1185">Reference proteome</keyword>
<comment type="similarity">
    <text evidence="3">Belongs to the FliM family.</text>
</comment>
<comment type="caution">
    <text evidence="13">The sequence shown here is derived from an EMBL/GenBank/DDBJ whole genome shotgun (WGS) entry which is preliminary data.</text>
</comment>
<keyword evidence="8" id="KW-0283">Flagellar rotation</keyword>
<dbReference type="InterPro" id="IPR001689">
    <property type="entry name" value="Flag_FliM"/>
</dbReference>
<accession>A0ABX1GCA9</accession>
<evidence type="ECO:0000256" key="7">
    <source>
        <dbReference type="ARBA" id="ARBA00022519"/>
    </source>
</evidence>
<name>A0ABX1GCA9_9GAMM</name>
<gene>
    <name evidence="13" type="ORF">HCU74_05015</name>
</gene>
<dbReference type="RefSeq" id="WP_168449331.1">
    <property type="nucleotide sequence ID" value="NZ_JAAWWK010000002.1"/>
</dbReference>
<protein>
    <recommendedName>
        <fullName evidence="4">Flagellar motor switch protein FliM</fullName>
    </recommendedName>
</protein>
<evidence type="ECO:0000256" key="1">
    <source>
        <dbReference type="ARBA" id="ARBA00004117"/>
    </source>
</evidence>
<organism evidence="13 14">
    <name type="scientific">Spongiibacter thalassae</name>
    <dbReference type="NCBI Taxonomy" id="2721624"/>
    <lineage>
        <taxon>Bacteria</taxon>
        <taxon>Pseudomonadati</taxon>
        <taxon>Pseudomonadota</taxon>
        <taxon>Gammaproteobacteria</taxon>
        <taxon>Cellvibrionales</taxon>
        <taxon>Spongiibacteraceae</taxon>
        <taxon>Spongiibacter</taxon>
    </lineage>
</organism>
<evidence type="ECO:0000256" key="10">
    <source>
        <dbReference type="ARBA" id="ARBA00023143"/>
    </source>
</evidence>
<comment type="subcellular location">
    <subcellularLocation>
        <location evidence="1">Bacterial flagellum basal body</location>
    </subcellularLocation>
    <subcellularLocation>
        <location evidence="2">Cell inner membrane</location>
        <topology evidence="2">Peripheral membrane protein</topology>
    </subcellularLocation>
</comment>
<keyword evidence="10" id="KW-0975">Bacterial flagellum</keyword>
<dbReference type="PANTHER" id="PTHR30034:SF3">
    <property type="entry name" value="FLAGELLAR MOTOR SWITCH PROTEIN FLIM"/>
    <property type="match status" value="1"/>
</dbReference>
<dbReference type="Pfam" id="PF01052">
    <property type="entry name" value="FliMN_C"/>
    <property type="match status" value="1"/>
</dbReference>
<evidence type="ECO:0000256" key="8">
    <source>
        <dbReference type="ARBA" id="ARBA00022779"/>
    </source>
</evidence>
<evidence type="ECO:0000256" key="2">
    <source>
        <dbReference type="ARBA" id="ARBA00004417"/>
    </source>
</evidence>
<comment type="function">
    <text evidence="11">FliM is one of three proteins (FliG, FliN, FliM) that forms the rotor-mounted switch complex (C ring), located at the base of the basal body. This complex interacts with the CheY and CheZ chemotaxis proteins, in addition to contacting components of the motor that determine the direction of flagellar rotation.</text>
</comment>
<dbReference type="Pfam" id="PF02154">
    <property type="entry name" value="FliM"/>
    <property type="match status" value="1"/>
</dbReference>
<feature type="domain" description="Flagellar motor switch protein FliN-like C-terminal" evidence="12">
    <location>
        <begin position="241"/>
        <end position="307"/>
    </location>
</feature>
<dbReference type="PANTHER" id="PTHR30034">
    <property type="entry name" value="FLAGELLAR MOTOR SWITCH PROTEIN FLIM"/>
    <property type="match status" value="1"/>
</dbReference>
<keyword evidence="6" id="KW-0145">Chemotaxis</keyword>
<sequence>MSGVLDPEELEALMAEDEDSKSASSGKYNLARQDYAVQRLIPTLSMIQSQFANFARDRMREFVASVESVSTDRISVMKFDELLGTLPAPCSISVVSGMPLGSNLLIAFESELVFTFVDRYFGGYGSKADAAREQFSTSEFSFMELLNAALLPDIANAWKAVMQSAPTITSQSSDPRLLEGFNQADSLVATRFEVSVGDVKGGLWSVVPWSALDALRESIAVPGKAGDKPASADWRARLSTAVEEAPLELVAEIAHTRLSLNRVAQLKKGDVIPIASPDEVAVKVGGKTMLRGLFGSNGGQYAVRLTGPSGKI</sequence>
<dbReference type="SUPFAM" id="SSF101801">
    <property type="entry name" value="Surface presentation of antigens (SPOA)"/>
    <property type="match status" value="1"/>
</dbReference>
<evidence type="ECO:0000256" key="4">
    <source>
        <dbReference type="ARBA" id="ARBA00021898"/>
    </source>
</evidence>
<dbReference type="Proteomes" id="UP000765845">
    <property type="component" value="Unassembled WGS sequence"/>
</dbReference>
<dbReference type="EMBL" id="JAAWWK010000002">
    <property type="protein sequence ID" value="NKI16780.1"/>
    <property type="molecule type" value="Genomic_DNA"/>
</dbReference>
<evidence type="ECO:0000256" key="9">
    <source>
        <dbReference type="ARBA" id="ARBA00023136"/>
    </source>
</evidence>
<evidence type="ECO:0000259" key="12">
    <source>
        <dbReference type="Pfam" id="PF01052"/>
    </source>
</evidence>
<dbReference type="InterPro" id="IPR036429">
    <property type="entry name" value="SpoA-like_sf"/>
</dbReference>
<keyword evidence="7" id="KW-0997">Cell inner membrane</keyword>
<evidence type="ECO:0000313" key="14">
    <source>
        <dbReference type="Proteomes" id="UP000765845"/>
    </source>
</evidence>
<dbReference type="PRINTS" id="PR00955">
    <property type="entry name" value="FLGMOTORFLIM"/>
</dbReference>
<evidence type="ECO:0000256" key="11">
    <source>
        <dbReference type="ARBA" id="ARBA00025044"/>
    </source>
</evidence>
<dbReference type="SUPFAM" id="SSF103039">
    <property type="entry name" value="CheC-like"/>
    <property type="match status" value="1"/>
</dbReference>
<proteinExistence type="inferred from homology"/>
<dbReference type="InterPro" id="IPR028976">
    <property type="entry name" value="CheC-like_sf"/>
</dbReference>
<keyword evidence="5" id="KW-1003">Cell membrane</keyword>
<evidence type="ECO:0000256" key="5">
    <source>
        <dbReference type="ARBA" id="ARBA00022475"/>
    </source>
</evidence>